<feature type="domain" description="Helicase C-terminal" evidence="7">
    <location>
        <begin position="158"/>
        <end position="308"/>
    </location>
</feature>
<dbReference type="InterPro" id="IPR001650">
    <property type="entry name" value="Helicase_C-like"/>
</dbReference>
<dbReference type="SUPFAM" id="SSF52540">
    <property type="entry name" value="P-loop containing nucleoside triphosphate hydrolases"/>
    <property type="match status" value="1"/>
</dbReference>
<dbReference type="PROSITE" id="PS51194">
    <property type="entry name" value="HELICASE_CTER"/>
    <property type="match status" value="1"/>
</dbReference>
<reference evidence="8 9" key="1">
    <citation type="submission" date="2018-11" db="EMBL/GenBank/DDBJ databases">
        <authorList>
            <consortium name="Pathogen Informatics"/>
        </authorList>
    </citation>
    <scope>NUCLEOTIDE SEQUENCE [LARGE SCALE GENOMIC DNA]</scope>
    <source>
        <strain>Denwood</strain>
        <strain evidence="9">Zambia</strain>
    </source>
</reference>
<dbReference type="EMBL" id="UZAL01027379">
    <property type="protein sequence ID" value="VDP32085.1"/>
    <property type="molecule type" value="Genomic_DNA"/>
</dbReference>
<dbReference type="Proteomes" id="UP000269396">
    <property type="component" value="Unassembled WGS sequence"/>
</dbReference>
<keyword evidence="2" id="KW-0677">Repeat</keyword>
<sequence>MQNNVEELFGLLNFLEPEKFNCSATFVAEYGELKTEEQVERLKTVLKPMMLRRLKEDVEKSLAPKEETVVEVELTNIQKKYYRAIMERNFSFLCKGSSTNAPNLMNIMMELRKCCNHPFLIKGAEDAILSEFQANDNALSEDDLTFRTMVYASGKLVLIHKLLPKLRADGHKVLIFSQMIRVLDILEDYLVHQGFQFERIDGRIHGPLRQEAIDRFSIDPDKFVFLLCTKAGGLGINLTAADVVIIYDSDWNPQNDLQAQARCHRIGQQKMVKVYRLITRNTYEREMFDRASLKLGLDRAVLQSMGSKEARQVCVLN</sequence>
<evidence type="ECO:0000256" key="2">
    <source>
        <dbReference type="ARBA" id="ARBA00022737"/>
    </source>
</evidence>
<dbReference type="FunFam" id="3.40.50.300:FF:000015">
    <property type="entry name" value="chromodomain-helicase-DNA-binding protein 9 isoform X1"/>
    <property type="match status" value="1"/>
</dbReference>
<dbReference type="GO" id="GO:0005524">
    <property type="term" value="F:ATP binding"/>
    <property type="evidence" value="ECO:0007669"/>
    <property type="project" value="UniProtKB-KW"/>
</dbReference>
<dbReference type="SMART" id="SM00490">
    <property type="entry name" value="HELICc"/>
    <property type="match status" value="1"/>
</dbReference>
<evidence type="ECO:0000256" key="5">
    <source>
        <dbReference type="ARBA" id="ARBA00022840"/>
    </source>
</evidence>
<name>A0A3P8DKA4_9TREM</name>
<dbReference type="InterPro" id="IPR049730">
    <property type="entry name" value="SNF2/RAD54-like_C"/>
</dbReference>
<evidence type="ECO:0000256" key="3">
    <source>
        <dbReference type="ARBA" id="ARBA00022741"/>
    </source>
</evidence>
<dbReference type="PANTHER" id="PTHR45623">
    <property type="entry name" value="CHROMODOMAIN-HELICASE-DNA-BINDING PROTEIN 3-RELATED-RELATED"/>
    <property type="match status" value="1"/>
</dbReference>
<keyword evidence="5" id="KW-0067">ATP-binding</keyword>
<dbReference type="GO" id="GO:0003677">
    <property type="term" value="F:DNA binding"/>
    <property type="evidence" value="ECO:0007669"/>
    <property type="project" value="TreeGrafter"/>
</dbReference>
<evidence type="ECO:0000259" key="7">
    <source>
        <dbReference type="PROSITE" id="PS51194"/>
    </source>
</evidence>
<dbReference type="AlphaFoldDB" id="A0A3P8DKA4"/>
<dbReference type="Gene3D" id="3.40.50.300">
    <property type="entry name" value="P-loop containing nucleotide triphosphate hydrolases"/>
    <property type="match status" value="1"/>
</dbReference>
<dbReference type="GO" id="GO:0000785">
    <property type="term" value="C:chromatin"/>
    <property type="evidence" value="ECO:0007669"/>
    <property type="project" value="TreeGrafter"/>
</dbReference>
<evidence type="ECO:0000313" key="8">
    <source>
        <dbReference type="EMBL" id="VDP32085.1"/>
    </source>
</evidence>
<dbReference type="PANTHER" id="PTHR45623:SF11">
    <property type="entry name" value="KISMET, ISOFORM C"/>
    <property type="match status" value="1"/>
</dbReference>
<organism evidence="8 9">
    <name type="scientific">Schistosoma mattheei</name>
    <dbReference type="NCBI Taxonomy" id="31246"/>
    <lineage>
        <taxon>Eukaryota</taxon>
        <taxon>Metazoa</taxon>
        <taxon>Spiralia</taxon>
        <taxon>Lophotrochozoa</taxon>
        <taxon>Platyhelminthes</taxon>
        <taxon>Trematoda</taxon>
        <taxon>Digenea</taxon>
        <taxon>Strigeidida</taxon>
        <taxon>Schistosomatoidea</taxon>
        <taxon>Schistosomatidae</taxon>
        <taxon>Schistosoma</taxon>
    </lineage>
</organism>
<keyword evidence="3" id="KW-0547">Nucleotide-binding</keyword>
<dbReference type="Pfam" id="PF00271">
    <property type="entry name" value="Helicase_C"/>
    <property type="match status" value="1"/>
</dbReference>
<evidence type="ECO:0000256" key="6">
    <source>
        <dbReference type="ARBA" id="ARBA00023242"/>
    </source>
</evidence>
<dbReference type="GO" id="GO:0140658">
    <property type="term" value="F:ATP-dependent chromatin remodeler activity"/>
    <property type="evidence" value="ECO:0007669"/>
    <property type="project" value="TreeGrafter"/>
</dbReference>
<dbReference type="Pfam" id="PF00176">
    <property type="entry name" value="SNF2-rel_dom"/>
    <property type="match status" value="1"/>
</dbReference>
<protein>
    <recommendedName>
        <fullName evidence="7">Helicase C-terminal domain-containing protein</fullName>
    </recommendedName>
</protein>
<dbReference type="InterPro" id="IPR000330">
    <property type="entry name" value="SNF2_N"/>
</dbReference>
<keyword evidence="4" id="KW-0378">Hydrolase</keyword>
<dbReference type="GO" id="GO:0042393">
    <property type="term" value="F:histone binding"/>
    <property type="evidence" value="ECO:0007669"/>
    <property type="project" value="TreeGrafter"/>
</dbReference>
<comment type="subcellular location">
    <subcellularLocation>
        <location evidence="1">Nucleus</location>
    </subcellularLocation>
</comment>
<dbReference type="InterPro" id="IPR027417">
    <property type="entry name" value="P-loop_NTPase"/>
</dbReference>
<proteinExistence type="predicted"/>
<dbReference type="GO" id="GO:0010468">
    <property type="term" value="P:regulation of gene expression"/>
    <property type="evidence" value="ECO:0007669"/>
    <property type="project" value="TreeGrafter"/>
</dbReference>
<dbReference type="CDD" id="cd18793">
    <property type="entry name" value="SF2_C_SNF"/>
    <property type="match status" value="1"/>
</dbReference>
<evidence type="ECO:0000313" key="9">
    <source>
        <dbReference type="Proteomes" id="UP000269396"/>
    </source>
</evidence>
<evidence type="ECO:0000256" key="1">
    <source>
        <dbReference type="ARBA" id="ARBA00004123"/>
    </source>
</evidence>
<keyword evidence="6" id="KW-0539">Nucleus</keyword>
<gene>
    <name evidence="8" type="ORF">SMTD_LOCUS6076</name>
</gene>
<keyword evidence="9" id="KW-1185">Reference proteome</keyword>
<evidence type="ECO:0000256" key="4">
    <source>
        <dbReference type="ARBA" id="ARBA00022801"/>
    </source>
</evidence>
<accession>A0A3P8DKA4</accession>
<dbReference type="GO" id="GO:0005634">
    <property type="term" value="C:nucleus"/>
    <property type="evidence" value="ECO:0007669"/>
    <property type="project" value="UniProtKB-SubCell"/>
</dbReference>
<dbReference type="InterPro" id="IPR038718">
    <property type="entry name" value="SNF2-like_sf"/>
</dbReference>
<dbReference type="GO" id="GO:0003682">
    <property type="term" value="F:chromatin binding"/>
    <property type="evidence" value="ECO:0007669"/>
    <property type="project" value="TreeGrafter"/>
</dbReference>
<dbReference type="GO" id="GO:0016887">
    <property type="term" value="F:ATP hydrolysis activity"/>
    <property type="evidence" value="ECO:0007669"/>
    <property type="project" value="TreeGrafter"/>
</dbReference>
<dbReference type="Gene3D" id="3.40.50.10810">
    <property type="entry name" value="Tandem AAA-ATPase domain"/>
    <property type="match status" value="1"/>
</dbReference>